<dbReference type="Gene3D" id="1.10.10.60">
    <property type="entry name" value="Homeodomain-like"/>
    <property type="match status" value="1"/>
</dbReference>
<dbReference type="PANTHER" id="PTHR33498">
    <property type="entry name" value="TRANSPOSASE FOR INSERTION SEQUENCE ELEMENT IS1557"/>
    <property type="match status" value="1"/>
</dbReference>
<proteinExistence type="predicted"/>
<name>A0ABY8AYB6_9BACL</name>
<evidence type="ECO:0000313" key="3">
    <source>
        <dbReference type="Proteomes" id="UP001219957"/>
    </source>
</evidence>
<reference evidence="2 3" key="1">
    <citation type="submission" date="2022-10" db="EMBL/GenBank/DDBJ databases">
        <title>Complete genome sequence of Exiguobacterium profundum TSS-3 isolated from an extremely saline-alkaline spring located in Ixtapa, Chiapas-Mexico.</title>
        <authorList>
            <person name="Rincon-Rosales R."/>
            <person name="Rogel M.A."/>
            <person name="Rincon-Molina C.I."/>
            <person name="Guerrero G."/>
            <person name="Manzano-Gomez L.A."/>
            <person name="Lopez-Lopez A."/>
            <person name="Rincon Molina F.A."/>
            <person name="Martinez-Romero E."/>
        </authorList>
    </citation>
    <scope>NUCLEOTIDE SEQUENCE [LARGE SCALE GENOMIC DNA]</scope>
    <source>
        <strain evidence="2 3">TSS-3</strain>
    </source>
</reference>
<dbReference type="PANTHER" id="PTHR33498:SF1">
    <property type="entry name" value="TRANSPOSASE FOR INSERTION SEQUENCE ELEMENT IS1557"/>
    <property type="match status" value="1"/>
</dbReference>
<organism evidence="2 3">
    <name type="scientific">Exiguobacterium profundum</name>
    <dbReference type="NCBI Taxonomy" id="307643"/>
    <lineage>
        <taxon>Bacteria</taxon>
        <taxon>Bacillati</taxon>
        <taxon>Bacillota</taxon>
        <taxon>Bacilli</taxon>
        <taxon>Bacillales</taxon>
        <taxon>Bacillales Family XII. Incertae Sedis</taxon>
        <taxon>Exiguobacterium</taxon>
    </lineage>
</organism>
<dbReference type="InterPro" id="IPR047951">
    <property type="entry name" value="Transpos_ISL3"/>
</dbReference>
<dbReference type="RefSeq" id="WP_275060022.1">
    <property type="nucleotide sequence ID" value="NZ_CP109617.1"/>
</dbReference>
<dbReference type="EMBL" id="CP109617">
    <property type="protein sequence ID" value="WED54666.1"/>
    <property type="molecule type" value="Genomic_DNA"/>
</dbReference>
<evidence type="ECO:0000313" key="2">
    <source>
        <dbReference type="EMBL" id="WED54666.1"/>
    </source>
</evidence>
<gene>
    <name evidence="2" type="ORF">OE059_11475</name>
</gene>
<protein>
    <submittedName>
        <fullName evidence="2">Transposase</fullName>
    </submittedName>
</protein>
<dbReference type="Proteomes" id="UP001219957">
    <property type="component" value="Chromosome"/>
</dbReference>
<dbReference type="InterPro" id="IPR002560">
    <property type="entry name" value="Transposase_DDE"/>
</dbReference>
<keyword evidence="3" id="KW-1185">Reference proteome</keyword>
<dbReference type="Pfam" id="PF01610">
    <property type="entry name" value="DDE_Tnp_ISL3"/>
    <property type="match status" value="2"/>
</dbReference>
<feature type="domain" description="Transposase IS204/IS1001/IS1096/IS1165 DDE" evidence="1">
    <location>
        <begin position="272"/>
        <end position="364"/>
    </location>
</feature>
<sequence length="375" mass="43328">MPVASPCAEVIGIDDFAFKKGHRYETIICDATTHRPIDLLRTREADMLKDWLVNLEKRPIRASVDRFPAYQEALLDQDIVVVNDRFHLVDNLWRCLNSICQRVIPSQIPVNPKGSVSYGLKPQHPTGPENETKRPLVERVQSMHRQGMSLNAIAQMLSLNWRTVKKYSDPAYEPSPPKRQRPHLIDRFMPQLRECVRNRYTLQETDAHLRQLGYRGSFGAVRHRSCDARSEGLPEPQVFVSRKGTCRLLWQWPVTRPDDTIDVSYLLVRYGDLAVPFCFIQGFREAIRERDSEHLLSLITNPQVKSHSGLKRFVGRLKQNVEVILAACQFEESNGYVEGNINRLKMMKRLMYGRGNFDLLRIRVLCRNPDPSCAH</sequence>
<feature type="domain" description="Transposase IS204/IS1001/IS1096/IS1165 DDE" evidence="1">
    <location>
        <begin position="11"/>
        <end position="104"/>
    </location>
</feature>
<evidence type="ECO:0000259" key="1">
    <source>
        <dbReference type="Pfam" id="PF01610"/>
    </source>
</evidence>
<accession>A0ABY8AYB6</accession>